<proteinExistence type="predicted"/>
<feature type="non-terminal residue" evidence="1">
    <location>
        <position position="1"/>
    </location>
</feature>
<dbReference type="AlphaFoldDB" id="A0A367K2G2"/>
<keyword evidence="2" id="KW-1185">Reference proteome</keyword>
<dbReference type="Proteomes" id="UP000253551">
    <property type="component" value="Unassembled WGS sequence"/>
</dbReference>
<accession>A0A367K2G2</accession>
<organism evidence="1 2">
    <name type="scientific">Rhizopus stolonifer</name>
    <name type="common">Rhizopus nigricans</name>
    <dbReference type="NCBI Taxonomy" id="4846"/>
    <lineage>
        <taxon>Eukaryota</taxon>
        <taxon>Fungi</taxon>
        <taxon>Fungi incertae sedis</taxon>
        <taxon>Mucoromycota</taxon>
        <taxon>Mucoromycotina</taxon>
        <taxon>Mucoromycetes</taxon>
        <taxon>Mucorales</taxon>
        <taxon>Mucorineae</taxon>
        <taxon>Rhizopodaceae</taxon>
        <taxon>Rhizopus</taxon>
    </lineage>
</organism>
<name>A0A367K2G2_RHIST</name>
<sequence length="110" mass="12728">MYHFPASVSGYFILDDLTTVLLASGPTKQFKLLPEKREYPIDVHLPKRLWNKLPQDISNEAYVIHVAGDLLPLYPRSIIKADHFEVISLIVPSEILEKHEQEEYLRFIAP</sequence>
<dbReference type="EMBL" id="PJQM01002314">
    <property type="protein sequence ID" value="RCH96383.1"/>
    <property type="molecule type" value="Genomic_DNA"/>
</dbReference>
<gene>
    <name evidence="1" type="ORF">CU098_003007</name>
</gene>
<comment type="caution">
    <text evidence="1">The sequence shown here is derived from an EMBL/GenBank/DDBJ whole genome shotgun (WGS) entry which is preliminary data.</text>
</comment>
<reference evidence="1 2" key="1">
    <citation type="journal article" date="2018" name="G3 (Bethesda)">
        <title>Phylogenetic and Phylogenomic Definition of Rhizopus Species.</title>
        <authorList>
            <person name="Gryganskyi A.P."/>
            <person name="Golan J."/>
            <person name="Dolatabadi S."/>
            <person name="Mondo S."/>
            <person name="Robb S."/>
            <person name="Idnurm A."/>
            <person name="Muszewska A."/>
            <person name="Steczkiewicz K."/>
            <person name="Masonjones S."/>
            <person name="Liao H.L."/>
            <person name="Gajdeczka M.T."/>
            <person name="Anike F."/>
            <person name="Vuek A."/>
            <person name="Anishchenko I.M."/>
            <person name="Voigt K."/>
            <person name="de Hoog G.S."/>
            <person name="Smith M.E."/>
            <person name="Heitman J."/>
            <person name="Vilgalys R."/>
            <person name="Stajich J.E."/>
        </authorList>
    </citation>
    <scope>NUCLEOTIDE SEQUENCE [LARGE SCALE GENOMIC DNA]</scope>
    <source>
        <strain evidence="1 2">LSU 92-RS-03</strain>
    </source>
</reference>
<evidence type="ECO:0000313" key="1">
    <source>
        <dbReference type="EMBL" id="RCH96383.1"/>
    </source>
</evidence>
<protein>
    <submittedName>
        <fullName evidence="1">Uncharacterized protein</fullName>
    </submittedName>
</protein>
<evidence type="ECO:0000313" key="2">
    <source>
        <dbReference type="Proteomes" id="UP000253551"/>
    </source>
</evidence>